<dbReference type="EMBL" id="BARS01013809">
    <property type="protein sequence ID" value="GAF87282.1"/>
    <property type="molecule type" value="Genomic_DNA"/>
</dbReference>
<comment type="caution">
    <text evidence="5">The sequence shown here is derived from an EMBL/GenBank/DDBJ whole genome shotgun (WGS) entry which is preliminary data.</text>
</comment>
<evidence type="ECO:0000256" key="2">
    <source>
        <dbReference type="ARBA" id="ARBA00023015"/>
    </source>
</evidence>
<evidence type="ECO:0000256" key="1">
    <source>
        <dbReference type="ARBA" id="ARBA00011046"/>
    </source>
</evidence>
<sequence>KDKPKISDAEWQVMKVLWVKSPITANQIVDRLSDETSWKPKTVRTLINRLVTKNAIAFDKQGRQYLYYPILAEDVCVRAETESFLGRVRTSTLKPMLAAFLEDENLSAEEIEELKRILDEKG</sequence>
<dbReference type="AlphaFoldDB" id="X0TGM2"/>
<dbReference type="InterPro" id="IPR005650">
    <property type="entry name" value="BlaI_family"/>
</dbReference>
<organism evidence="5">
    <name type="scientific">marine sediment metagenome</name>
    <dbReference type="NCBI Taxonomy" id="412755"/>
    <lineage>
        <taxon>unclassified sequences</taxon>
        <taxon>metagenomes</taxon>
        <taxon>ecological metagenomes</taxon>
    </lineage>
</organism>
<evidence type="ECO:0008006" key="6">
    <source>
        <dbReference type="Google" id="ProtNLM"/>
    </source>
</evidence>
<dbReference type="SUPFAM" id="SSF46785">
    <property type="entry name" value="Winged helix' DNA-binding domain"/>
    <property type="match status" value="1"/>
</dbReference>
<dbReference type="Gene3D" id="1.10.4040.10">
    <property type="entry name" value="Penicillinase repressor domain"/>
    <property type="match status" value="1"/>
</dbReference>
<evidence type="ECO:0000256" key="3">
    <source>
        <dbReference type="ARBA" id="ARBA00023125"/>
    </source>
</evidence>
<protein>
    <recommendedName>
        <fullName evidence="6">BlaI/MecI/CopY family transcriptional regulator</fullName>
    </recommendedName>
</protein>
<dbReference type="GO" id="GO:0003677">
    <property type="term" value="F:DNA binding"/>
    <property type="evidence" value="ECO:0007669"/>
    <property type="project" value="UniProtKB-KW"/>
</dbReference>
<proteinExistence type="inferred from homology"/>
<name>X0TGM2_9ZZZZ</name>
<keyword evidence="4" id="KW-0804">Transcription</keyword>
<feature type="non-terminal residue" evidence="5">
    <location>
        <position position="1"/>
    </location>
</feature>
<evidence type="ECO:0000313" key="5">
    <source>
        <dbReference type="EMBL" id="GAF87282.1"/>
    </source>
</evidence>
<keyword evidence="3" id="KW-0238">DNA-binding</keyword>
<keyword evidence="2" id="KW-0805">Transcription regulation</keyword>
<dbReference type="PIRSF" id="PIRSF019455">
    <property type="entry name" value="CopR_AtkY"/>
    <property type="match status" value="1"/>
</dbReference>
<reference evidence="5" key="1">
    <citation type="journal article" date="2014" name="Front. Microbiol.">
        <title>High frequency of phylogenetically diverse reductive dehalogenase-homologous genes in deep subseafloor sedimentary metagenomes.</title>
        <authorList>
            <person name="Kawai M."/>
            <person name="Futagami T."/>
            <person name="Toyoda A."/>
            <person name="Takaki Y."/>
            <person name="Nishi S."/>
            <person name="Hori S."/>
            <person name="Arai W."/>
            <person name="Tsubouchi T."/>
            <person name="Morono Y."/>
            <person name="Uchiyama I."/>
            <person name="Ito T."/>
            <person name="Fujiyama A."/>
            <person name="Inagaki F."/>
            <person name="Takami H."/>
        </authorList>
    </citation>
    <scope>NUCLEOTIDE SEQUENCE</scope>
    <source>
        <strain evidence="5">Expedition CK06-06</strain>
    </source>
</reference>
<dbReference type="InterPro" id="IPR036388">
    <property type="entry name" value="WH-like_DNA-bd_sf"/>
</dbReference>
<dbReference type="GO" id="GO:0045892">
    <property type="term" value="P:negative regulation of DNA-templated transcription"/>
    <property type="evidence" value="ECO:0007669"/>
    <property type="project" value="InterPro"/>
</dbReference>
<dbReference type="Gene3D" id="1.10.10.10">
    <property type="entry name" value="Winged helix-like DNA-binding domain superfamily/Winged helix DNA-binding domain"/>
    <property type="match status" value="1"/>
</dbReference>
<gene>
    <name evidence="5" type="ORF">S01H1_23728</name>
</gene>
<evidence type="ECO:0000256" key="4">
    <source>
        <dbReference type="ARBA" id="ARBA00023163"/>
    </source>
</evidence>
<accession>X0TGM2</accession>
<dbReference type="Pfam" id="PF03965">
    <property type="entry name" value="Penicillinase_R"/>
    <property type="match status" value="1"/>
</dbReference>
<feature type="non-terminal residue" evidence="5">
    <location>
        <position position="122"/>
    </location>
</feature>
<comment type="similarity">
    <text evidence="1">Belongs to the BlaI transcriptional regulatory family.</text>
</comment>
<dbReference type="InterPro" id="IPR036390">
    <property type="entry name" value="WH_DNA-bd_sf"/>
</dbReference>